<sequence length="348" mass="39023">MYNFKDENDLKRIVLTASKVLAGIGHPITANLLAKAQPSIQQTGYENWNNGIYLYTMYLTVNVDTYIGVKSDLSNHNILILDTIKEICAPIDDEVISAIKVVPSIADDDHTYASPSVIANEEPTFWKPGYFKLFLSHLATYKEKTSALKNALEGYGISSFVAHEDIEPTKEWQDEIEQGLFTMDALCAILMEGFNLSNWTDQEIGVAIGRNILVIPIRKGMNPYGFIGKYQGFQAENRTVADVALGIFQILSSNVKTANTILLKLSELFLLSNNITDATKRVRALRKITSIPIERVEMIQQRVKDNNTLKSPKVLLEVNELLKGYGLREVKRADFDKVTISPDDDLPF</sequence>
<dbReference type="EMBL" id="JAPJUH010000005">
    <property type="protein sequence ID" value="MCX3266452.1"/>
    <property type="molecule type" value="Genomic_DNA"/>
</dbReference>
<comment type="caution">
    <text evidence="2">The sequence shown here is derived from an EMBL/GenBank/DDBJ whole genome shotgun (WGS) entry which is preliminary data.</text>
</comment>
<reference evidence="2" key="1">
    <citation type="submission" date="2022-11" db="EMBL/GenBank/DDBJ databases">
        <authorList>
            <person name="Graham C."/>
            <person name="Newman J.D."/>
        </authorList>
    </citation>
    <scope>NUCLEOTIDE SEQUENCE</scope>
    <source>
        <strain evidence="2">DSM 19486</strain>
    </source>
</reference>
<proteinExistence type="predicted"/>
<evidence type="ECO:0000313" key="3">
    <source>
        <dbReference type="Proteomes" id="UP001142592"/>
    </source>
</evidence>
<dbReference type="SUPFAM" id="SSF52200">
    <property type="entry name" value="Toll/Interleukin receptor TIR domain"/>
    <property type="match status" value="1"/>
</dbReference>
<accession>A0A9X3DFT5</accession>
<dbReference type="Proteomes" id="UP001142592">
    <property type="component" value="Unassembled WGS sequence"/>
</dbReference>
<evidence type="ECO:0000313" key="2">
    <source>
        <dbReference type="EMBL" id="MCX3266452.1"/>
    </source>
</evidence>
<dbReference type="InterPro" id="IPR000157">
    <property type="entry name" value="TIR_dom"/>
</dbReference>
<protein>
    <submittedName>
        <fullName evidence="2">Toll/interleukin-1 receptor domain-containing protein</fullName>
    </submittedName>
</protein>
<keyword evidence="3" id="KW-1185">Reference proteome</keyword>
<dbReference type="Pfam" id="PF13676">
    <property type="entry name" value="TIR_2"/>
    <property type="match status" value="1"/>
</dbReference>
<dbReference type="AlphaFoldDB" id="A0A9X3DFT5"/>
<dbReference type="RefSeq" id="WP_010600161.1">
    <property type="nucleotide sequence ID" value="NZ_JAPJUH010000005.1"/>
</dbReference>
<keyword evidence="2" id="KW-0675">Receptor</keyword>
<gene>
    <name evidence="2" type="ORF">OQZ29_16955</name>
</gene>
<dbReference type="GO" id="GO:0007165">
    <property type="term" value="P:signal transduction"/>
    <property type="evidence" value="ECO:0007669"/>
    <property type="project" value="InterPro"/>
</dbReference>
<dbReference type="Gene3D" id="3.40.50.10140">
    <property type="entry name" value="Toll/interleukin-1 receptor homology (TIR) domain"/>
    <property type="match status" value="1"/>
</dbReference>
<evidence type="ECO:0000259" key="1">
    <source>
        <dbReference type="Pfam" id="PF13676"/>
    </source>
</evidence>
<feature type="domain" description="TIR" evidence="1">
    <location>
        <begin position="134"/>
        <end position="220"/>
    </location>
</feature>
<organism evidence="2 3">
    <name type="scientific">Pedobacter agri</name>
    <dbReference type="NCBI Taxonomy" id="454586"/>
    <lineage>
        <taxon>Bacteria</taxon>
        <taxon>Pseudomonadati</taxon>
        <taxon>Bacteroidota</taxon>
        <taxon>Sphingobacteriia</taxon>
        <taxon>Sphingobacteriales</taxon>
        <taxon>Sphingobacteriaceae</taxon>
        <taxon>Pedobacter</taxon>
    </lineage>
</organism>
<dbReference type="InterPro" id="IPR035897">
    <property type="entry name" value="Toll_tir_struct_dom_sf"/>
</dbReference>
<name>A0A9X3DFT5_9SPHI</name>